<dbReference type="GO" id="GO:0009507">
    <property type="term" value="C:chloroplast"/>
    <property type="evidence" value="ECO:0000318"/>
    <property type="project" value="GO_Central"/>
</dbReference>
<dbReference type="SUPFAM" id="SSF46565">
    <property type="entry name" value="Chaperone J-domain"/>
    <property type="match status" value="1"/>
</dbReference>
<name>U5DB76_AMBTC</name>
<dbReference type="Pfam" id="PF00226">
    <property type="entry name" value="DnaJ"/>
    <property type="match status" value="1"/>
</dbReference>
<reference evidence="3" key="1">
    <citation type="journal article" date="2013" name="Science">
        <title>The Amborella genome and the evolution of flowering plants.</title>
        <authorList>
            <consortium name="Amborella Genome Project"/>
        </authorList>
    </citation>
    <scope>NUCLEOTIDE SEQUENCE [LARGE SCALE GENOMIC DNA]</scope>
</reference>
<dbReference type="KEGG" id="atr:18448167"/>
<dbReference type="Gramene" id="ERN19774">
    <property type="protein sequence ID" value="ERN19774"/>
    <property type="gene ID" value="AMTR_s00064p00089690"/>
</dbReference>
<dbReference type="HOGENOM" id="CLU_1362071_0_0_1"/>
<dbReference type="InterPro" id="IPR053232">
    <property type="entry name" value="DnaJ_C/III_chloroplastic"/>
</dbReference>
<gene>
    <name evidence="2" type="ORF">AMTR_s00064p00089690</name>
</gene>
<dbReference type="PROSITE" id="PS50076">
    <property type="entry name" value="DNAJ_2"/>
    <property type="match status" value="1"/>
</dbReference>
<dbReference type="PANTHER" id="PTHR45090:SF4">
    <property type="entry name" value="J DOMAIN-CONTAINING PROTEIN"/>
    <property type="match status" value="1"/>
</dbReference>
<dbReference type="CDD" id="cd06257">
    <property type="entry name" value="DnaJ"/>
    <property type="match status" value="1"/>
</dbReference>
<sequence>MSSHVLPSNGTIFLVRSLTFPSNLNRASPKTSHGQFNHRLSFSGRFSIARAICRTNENAAAMSFYELLGIPETGTLIEIKQAYKQMARKYHPDVSPPDLAEENTQIFIQVQEAYETLSDPRTRALYDKDLAGGLHLAFSTRKRMDQGLEEREEWRGRWEDQLGELKRRSMSKDMNGGGNMSWGARMRRQMREESKLQNDCL</sequence>
<dbReference type="Proteomes" id="UP000017836">
    <property type="component" value="Unassembled WGS sequence"/>
</dbReference>
<dbReference type="SMART" id="SM00271">
    <property type="entry name" value="DnaJ"/>
    <property type="match status" value="1"/>
</dbReference>
<dbReference type="PROSITE" id="PS00636">
    <property type="entry name" value="DNAJ_1"/>
    <property type="match status" value="1"/>
</dbReference>
<evidence type="ECO:0000259" key="1">
    <source>
        <dbReference type="PROSITE" id="PS50076"/>
    </source>
</evidence>
<organism evidence="2 3">
    <name type="scientific">Amborella trichopoda</name>
    <dbReference type="NCBI Taxonomy" id="13333"/>
    <lineage>
        <taxon>Eukaryota</taxon>
        <taxon>Viridiplantae</taxon>
        <taxon>Streptophyta</taxon>
        <taxon>Embryophyta</taxon>
        <taxon>Tracheophyta</taxon>
        <taxon>Spermatophyta</taxon>
        <taxon>Magnoliopsida</taxon>
        <taxon>Amborellales</taxon>
        <taxon>Amborellaceae</taxon>
        <taxon>Amborella</taxon>
    </lineage>
</organism>
<dbReference type="EMBL" id="KI392064">
    <property type="protein sequence ID" value="ERN19774.1"/>
    <property type="molecule type" value="Genomic_DNA"/>
</dbReference>
<feature type="domain" description="J" evidence="1">
    <location>
        <begin position="63"/>
        <end position="130"/>
    </location>
</feature>
<protein>
    <recommendedName>
        <fullName evidence="1">J domain-containing protein</fullName>
    </recommendedName>
</protein>
<dbReference type="eggNOG" id="KOG0712">
    <property type="taxonomic scope" value="Eukaryota"/>
</dbReference>
<dbReference type="STRING" id="13333.U5DB76"/>
<dbReference type="OMA" id="FIEVHEA"/>
<keyword evidence="3" id="KW-1185">Reference proteome</keyword>
<dbReference type="Gene3D" id="1.10.287.110">
    <property type="entry name" value="DnaJ domain"/>
    <property type="match status" value="1"/>
</dbReference>
<accession>U5DB76</accession>
<dbReference type="AlphaFoldDB" id="U5DB76"/>
<proteinExistence type="predicted"/>
<dbReference type="InterPro" id="IPR018253">
    <property type="entry name" value="DnaJ_domain_CS"/>
</dbReference>
<dbReference type="PRINTS" id="PR00625">
    <property type="entry name" value="JDOMAIN"/>
</dbReference>
<evidence type="ECO:0000313" key="3">
    <source>
        <dbReference type="Proteomes" id="UP000017836"/>
    </source>
</evidence>
<dbReference type="InterPro" id="IPR001623">
    <property type="entry name" value="DnaJ_domain"/>
</dbReference>
<dbReference type="InterPro" id="IPR036869">
    <property type="entry name" value="J_dom_sf"/>
</dbReference>
<evidence type="ECO:0000313" key="2">
    <source>
        <dbReference type="EMBL" id="ERN19774.1"/>
    </source>
</evidence>
<dbReference type="OrthoDB" id="445556at2759"/>
<dbReference type="PANTHER" id="PTHR45090">
    <property type="entry name" value="CHAPERONE PROTEIN DNAJ 20 CHLOROPLASTIC"/>
    <property type="match status" value="1"/>
</dbReference>